<sequence>MVQKKNDAKKTIKIPQQRKTTLKWGANGELSSIDMVRILDRLNDQDLTECEIPLETEKKL</sequence>
<dbReference type="OrthoDB" id="542093at2"/>
<reference evidence="1 2" key="1">
    <citation type="journal article" date="2018" name="Appl. Environ. Microbiol.">
        <title>Genome rearrangement shapes Prochlorococcus ecological adaptation.</title>
        <authorList>
            <person name="Yan W."/>
            <person name="Wei S."/>
            <person name="Wang Q."/>
            <person name="Xiao X."/>
            <person name="Zeng Q."/>
            <person name="Jiao N."/>
            <person name="Zhang R."/>
        </authorList>
    </citation>
    <scope>NUCLEOTIDE SEQUENCE [LARGE SCALE GENOMIC DNA]</scope>
    <source>
        <strain evidence="1 2">XMU1408</strain>
    </source>
</reference>
<comment type="caution">
    <text evidence="1">The sequence shown here is derived from an EMBL/GenBank/DDBJ whole genome shotgun (WGS) entry which is preliminary data.</text>
</comment>
<organism evidence="1 2">
    <name type="scientific">Prochlorococcus marinus XMU1408</name>
    <dbReference type="NCBI Taxonomy" id="2213228"/>
    <lineage>
        <taxon>Bacteria</taxon>
        <taxon>Bacillati</taxon>
        <taxon>Cyanobacteriota</taxon>
        <taxon>Cyanophyceae</taxon>
        <taxon>Synechococcales</taxon>
        <taxon>Prochlorococcaceae</taxon>
        <taxon>Prochlorococcus</taxon>
    </lineage>
</organism>
<accession>A0A318R2T8</accession>
<dbReference type="AlphaFoldDB" id="A0A318R2T8"/>
<dbReference type="EMBL" id="QJUE01000005">
    <property type="protein sequence ID" value="PYE01231.1"/>
    <property type="molecule type" value="Genomic_DNA"/>
</dbReference>
<gene>
    <name evidence="1" type="ORF">DNJ73_07380</name>
</gene>
<dbReference type="Proteomes" id="UP000247807">
    <property type="component" value="Unassembled WGS sequence"/>
</dbReference>
<dbReference type="RefSeq" id="WP_158467060.1">
    <property type="nucleotide sequence ID" value="NZ_QJUE01000005.1"/>
</dbReference>
<evidence type="ECO:0000313" key="1">
    <source>
        <dbReference type="EMBL" id="PYE01231.1"/>
    </source>
</evidence>
<evidence type="ECO:0000313" key="2">
    <source>
        <dbReference type="Proteomes" id="UP000247807"/>
    </source>
</evidence>
<protein>
    <submittedName>
        <fullName evidence="1">Uncharacterized protein</fullName>
    </submittedName>
</protein>
<name>A0A318R2T8_PROMR</name>
<proteinExistence type="predicted"/>